<dbReference type="InterPro" id="IPR050109">
    <property type="entry name" value="HTH-type_TetR-like_transc_reg"/>
</dbReference>
<keyword evidence="2 4" id="KW-0238">DNA-binding</keyword>
<reference evidence="6 7" key="1">
    <citation type="submission" date="2020-04" db="EMBL/GenBank/DDBJ databases">
        <title>MicrobeNet Type strains.</title>
        <authorList>
            <person name="Nicholson A.C."/>
        </authorList>
    </citation>
    <scope>NUCLEOTIDE SEQUENCE [LARGE SCALE GENOMIC DNA]</scope>
    <source>
        <strain evidence="6 7">ATCC BAA-277</strain>
    </source>
</reference>
<dbReference type="GO" id="GO:0000976">
    <property type="term" value="F:transcription cis-regulatory region binding"/>
    <property type="evidence" value="ECO:0007669"/>
    <property type="project" value="TreeGrafter"/>
</dbReference>
<dbReference type="EMBL" id="JAAXPI010000022">
    <property type="protein sequence ID" value="NKZ05463.1"/>
    <property type="molecule type" value="Genomic_DNA"/>
</dbReference>
<dbReference type="PROSITE" id="PS50977">
    <property type="entry name" value="HTH_TETR_2"/>
    <property type="match status" value="1"/>
</dbReference>
<gene>
    <name evidence="6" type="ORF">HGB48_17180</name>
</gene>
<evidence type="ECO:0000256" key="1">
    <source>
        <dbReference type="ARBA" id="ARBA00023015"/>
    </source>
</evidence>
<dbReference type="PRINTS" id="PR00455">
    <property type="entry name" value="HTHTETR"/>
</dbReference>
<dbReference type="PANTHER" id="PTHR30055:SF234">
    <property type="entry name" value="HTH-TYPE TRANSCRIPTIONAL REGULATOR BETI"/>
    <property type="match status" value="1"/>
</dbReference>
<comment type="caution">
    <text evidence="6">The sequence shown here is derived from an EMBL/GenBank/DDBJ whole genome shotgun (WGS) entry which is preliminary data.</text>
</comment>
<feature type="domain" description="HTH tetR-type" evidence="5">
    <location>
        <begin position="17"/>
        <end position="77"/>
    </location>
</feature>
<dbReference type="GO" id="GO:0003700">
    <property type="term" value="F:DNA-binding transcription factor activity"/>
    <property type="evidence" value="ECO:0007669"/>
    <property type="project" value="TreeGrafter"/>
</dbReference>
<dbReference type="GO" id="GO:0045892">
    <property type="term" value="P:negative regulation of DNA-templated transcription"/>
    <property type="evidence" value="ECO:0007669"/>
    <property type="project" value="UniProtKB-ARBA"/>
</dbReference>
<feature type="DNA-binding region" description="H-T-H motif" evidence="4">
    <location>
        <begin position="40"/>
        <end position="59"/>
    </location>
</feature>
<sequence>MTVRSPGFGRARQDGRERVRSQLLDTALRLFAEHGYVGVRVEDIAKEAGVSRATFYKHFAEREEILAELFARLVKDRPVPTPPGTDAEALRRVRELLTTTAGRMVADEQLARFVYTLPIRHAALLGEGARPPVMEQVERLIERGAAAGAVRTDIPPTLITAQIARTFEAAMRDWAEDRASDAAEHLALLLDLSFNGVRPTG</sequence>
<dbReference type="FunFam" id="1.10.10.60:FF:000141">
    <property type="entry name" value="TetR family transcriptional regulator"/>
    <property type="match status" value="1"/>
</dbReference>
<evidence type="ECO:0000256" key="4">
    <source>
        <dbReference type="PROSITE-ProRule" id="PRU00335"/>
    </source>
</evidence>
<dbReference type="SUPFAM" id="SSF46689">
    <property type="entry name" value="Homeodomain-like"/>
    <property type="match status" value="1"/>
</dbReference>
<dbReference type="RefSeq" id="WP_067634883.1">
    <property type="nucleotide sequence ID" value="NZ_JAAXPI010000022.1"/>
</dbReference>
<protein>
    <submittedName>
        <fullName evidence="6">TetR/AcrR family transcriptional regulator</fullName>
    </submittedName>
</protein>
<evidence type="ECO:0000259" key="5">
    <source>
        <dbReference type="PROSITE" id="PS50977"/>
    </source>
</evidence>
<evidence type="ECO:0000313" key="6">
    <source>
        <dbReference type="EMBL" id="NKZ05463.1"/>
    </source>
</evidence>
<evidence type="ECO:0000256" key="2">
    <source>
        <dbReference type="ARBA" id="ARBA00023125"/>
    </source>
</evidence>
<proteinExistence type="predicted"/>
<evidence type="ECO:0000313" key="7">
    <source>
        <dbReference type="Proteomes" id="UP000579250"/>
    </source>
</evidence>
<accession>A0A846Z503</accession>
<keyword evidence="3" id="KW-0804">Transcription</keyword>
<dbReference type="PANTHER" id="PTHR30055">
    <property type="entry name" value="HTH-TYPE TRANSCRIPTIONAL REGULATOR RUTR"/>
    <property type="match status" value="1"/>
</dbReference>
<dbReference type="AlphaFoldDB" id="A0A846Z503"/>
<dbReference type="Gene3D" id="1.10.357.10">
    <property type="entry name" value="Tetracycline Repressor, domain 2"/>
    <property type="match status" value="1"/>
</dbReference>
<name>A0A846Z503_9ACTN</name>
<dbReference type="SUPFAM" id="SSF48498">
    <property type="entry name" value="Tetracyclin repressor-like, C-terminal domain"/>
    <property type="match status" value="1"/>
</dbReference>
<dbReference type="InterPro" id="IPR009057">
    <property type="entry name" value="Homeodomain-like_sf"/>
</dbReference>
<dbReference type="InterPro" id="IPR001647">
    <property type="entry name" value="HTH_TetR"/>
</dbReference>
<keyword evidence="7" id="KW-1185">Reference proteome</keyword>
<evidence type="ECO:0000256" key="3">
    <source>
        <dbReference type="ARBA" id="ARBA00023163"/>
    </source>
</evidence>
<organism evidence="6 7">
    <name type="scientific">Actinomadura latina</name>
    <dbReference type="NCBI Taxonomy" id="163603"/>
    <lineage>
        <taxon>Bacteria</taxon>
        <taxon>Bacillati</taxon>
        <taxon>Actinomycetota</taxon>
        <taxon>Actinomycetes</taxon>
        <taxon>Streptosporangiales</taxon>
        <taxon>Thermomonosporaceae</taxon>
        <taxon>Actinomadura</taxon>
    </lineage>
</organism>
<keyword evidence="1" id="KW-0805">Transcription regulation</keyword>
<dbReference type="Pfam" id="PF00440">
    <property type="entry name" value="TetR_N"/>
    <property type="match status" value="1"/>
</dbReference>
<dbReference type="Proteomes" id="UP000579250">
    <property type="component" value="Unassembled WGS sequence"/>
</dbReference>
<dbReference type="InterPro" id="IPR036271">
    <property type="entry name" value="Tet_transcr_reg_TetR-rel_C_sf"/>
</dbReference>